<gene>
    <name evidence="1" type="ORF">LCMAC103_00440</name>
</gene>
<proteinExistence type="predicted"/>
<dbReference type="EMBL" id="MK500335">
    <property type="protein sequence ID" value="QBK86715.1"/>
    <property type="molecule type" value="Genomic_DNA"/>
</dbReference>
<evidence type="ECO:0000313" key="1">
    <source>
        <dbReference type="EMBL" id="QBK86715.1"/>
    </source>
</evidence>
<organism evidence="1">
    <name type="scientific">Marseillevirus LCMAC103</name>
    <dbReference type="NCBI Taxonomy" id="2506604"/>
    <lineage>
        <taxon>Viruses</taxon>
        <taxon>Varidnaviria</taxon>
        <taxon>Bamfordvirae</taxon>
        <taxon>Nucleocytoviricota</taxon>
        <taxon>Megaviricetes</taxon>
        <taxon>Pimascovirales</taxon>
        <taxon>Pimascovirales incertae sedis</taxon>
        <taxon>Marseilleviridae</taxon>
    </lineage>
</organism>
<accession>A0A481YV99</accession>
<reference evidence="1" key="1">
    <citation type="journal article" date="2019" name="MBio">
        <title>Virus Genomes from Deep Sea Sediments Expand the Ocean Megavirome and Support Independent Origins of Viral Gigantism.</title>
        <authorList>
            <person name="Backstrom D."/>
            <person name="Yutin N."/>
            <person name="Jorgensen S.L."/>
            <person name="Dharamshi J."/>
            <person name="Homa F."/>
            <person name="Zaremba-Niedwiedzka K."/>
            <person name="Spang A."/>
            <person name="Wolf Y.I."/>
            <person name="Koonin E.V."/>
            <person name="Ettema T.J."/>
        </authorList>
    </citation>
    <scope>NUCLEOTIDE SEQUENCE</scope>
</reference>
<name>A0A481YV99_9VIRU</name>
<protein>
    <submittedName>
        <fullName evidence="1">Uncharacterized protein</fullName>
    </submittedName>
</protein>
<sequence length="148" mass="16531">MHRQCLADCNSAYRATPKPFKTPFPRKTPTPLRPPHGAKIKNVGSTLPPNPLLPHGVKIKNDRSTLYRVVKGIPKLAKGVPDGKYFGAMSEFMLIFGYKGETYFALGQFCLRQIDPAPRILTIRNSKIVEDVSVSSEPARTIRVRSRV</sequence>